<dbReference type="EMBL" id="JAGIOC010000001">
    <property type="protein sequence ID" value="MBP2409359.1"/>
    <property type="molecule type" value="Genomic_DNA"/>
</dbReference>
<organism evidence="3 4">
    <name type="scientific">Brachybacterium fresconis</name>
    <dbReference type="NCBI Taxonomy" id="173363"/>
    <lineage>
        <taxon>Bacteria</taxon>
        <taxon>Bacillati</taxon>
        <taxon>Actinomycetota</taxon>
        <taxon>Actinomycetes</taxon>
        <taxon>Micrococcales</taxon>
        <taxon>Dermabacteraceae</taxon>
        <taxon>Brachybacterium</taxon>
    </lineage>
</organism>
<comment type="caution">
    <text evidence="3">The sequence shown here is derived from an EMBL/GenBank/DDBJ whole genome shotgun (WGS) entry which is preliminary data.</text>
</comment>
<evidence type="ECO:0000256" key="1">
    <source>
        <dbReference type="SAM" id="Phobius"/>
    </source>
</evidence>
<keyword evidence="4" id="KW-1185">Reference proteome</keyword>
<keyword evidence="1" id="KW-0472">Membrane</keyword>
<evidence type="ECO:0000313" key="4">
    <source>
        <dbReference type="Proteomes" id="UP000698222"/>
    </source>
</evidence>
<dbReference type="InterPro" id="IPR025698">
    <property type="entry name" value="2TM_dom"/>
</dbReference>
<dbReference type="Proteomes" id="UP000698222">
    <property type="component" value="Unassembled WGS sequence"/>
</dbReference>
<gene>
    <name evidence="3" type="ORF">JOF44_002262</name>
</gene>
<protein>
    <recommendedName>
        <fullName evidence="2">2TM domain-containing protein</fullName>
    </recommendedName>
</protein>
<feature type="transmembrane region" description="Helical" evidence="1">
    <location>
        <begin position="60"/>
        <end position="82"/>
    </location>
</feature>
<sequence>METPSESTDVPSTGRDDETELRHRAVKNLRARRGFAGQVVIYVLINALLIWVWARDGFGFPWPVFVVVFWGLGLFWQAWGLFGPGESEDRVRQEMDRLRGAR</sequence>
<keyword evidence="1" id="KW-0812">Transmembrane</keyword>
<keyword evidence="1" id="KW-1133">Transmembrane helix</keyword>
<proteinExistence type="predicted"/>
<dbReference type="Pfam" id="PF13239">
    <property type="entry name" value="2TM"/>
    <property type="match status" value="1"/>
</dbReference>
<reference evidence="3 4" key="1">
    <citation type="submission" date="2021-03" db="EMBL/GenBank/DDBJ databases">
        <title>Sequencing the genomes of 1000 actinobacteria strains.</title>
        <authorList>
            <person name="Klenk H.-P."/>
        </authorList>
    </citation>
    <scope>NUCLEOTIDE SEQUENCE [LARGE SCALE GENOMIC DNA]</scope>
    <source>
        <strain evidence="3 4">DSM 14564</strain>
    </source>
</reference>
<feature type="domain" description="2TM" evidence="2">
    <location>
        <begin position="24"/>
        <end position="86"/>
    </location>
</feature>
<evidence type="ECO:0000313" key="3">
    <source>
        <dbReference type="EMBL" id="MBP2409359.1"/>
    </source>
</evidence>
<name>A0ABS4YKN1_9MICO</name>
<evidence type="ECO:0000259" key="2">
    <source>
        <dbReference type="Pfam" id="PF13239"/>
    </source>
</evidence>
<dbReference type="RefSeq" id="WP_209891193.1">
    <property type="nucleotide sequence ID" value="NZ_BAAAJV010000014.1"/>
</dbReference>
<feature type="transmembrane region" description="Helical" evidence="1">
    <location>
        <begin position="34"/>
        <end position="54"/>
    </location>
</feature>
<accession>A0ABS4YKN1</accession>